<evidence type="ECO:0000256" key="3">
    <source>
        <dbReference type="SAM" id="MobiDB-lite"/>
    </source>
</evidence>
<dbReference type="RefSeq" id="WP_301233393.1">
    <property type="nucleotide sequence ID" value="NZ_QAIC01000024.1"/>
</dbReference>
<reference evidence="5" key="1">
    <citation type="submission" date="2018-04" db="EMBL/GenBank/DDBJ databases">
        <authorList>
            <person name="Jy Z."/>
        </authorList>
    </citation>
    <scope>NUCLEOTIDE SEQUENCE</scope>
    <source>
        <strain evidence="6">AS13</strain>
        <strain evidence="5">LA18</strain>
    </source>
</reference>
<comment type="caution">
    <text evidence="5">The sequence shown here is derived from an EMBL/GenBank/DDBJ whole genome shotgun (WGS) entry which is preliminary data.</text>
</comment>
<dbReference type="InterPro" id="IPR029063">
    <property type="entry name" value="SAM-dependent_MTases_sf"/>
</dbReference>
<evidence type="ECO:0000256" key="1">
    <source>
        <dbReference type="ARBA" id="ARBA00022603"/>
    </source>
</evidence>
<dbReference type="AlphaFoldDB" id="A0AAW7MH51"/>
<name>A0AAW7MH51_9BURK</name>
<dbReference type="GO" id="GO:0032259">
    <property type="term" value="P:methylation"/>
    <property type="evidence" value="ECO:0007669"/>
    <property type="project" value="UniProtKB-KW"/>
</dbReference>
<dbReference type="Proteomes" id="UP001172791">
    <property type="component" value="Unassembled WGS sequence"/>
</dbReference>
<dbReference type="PROSITE" id="PS00092">
    <property type="entry name" value="N6_MTASE"/>
    <property type="match status" value="1"/>
</dbReference>
<dbReference type="Gene3D" id="3.40.50.150">
    <property type="entry name" value="Vaccinia Virus protein VP39"/>
    <property type="match status" value="1"/>
</dbReference>
<sequence length="663" mass="74646">MHAAPESMEVPASTTPAREYDSSMSATYSPEDNKLRLYSVHRLADDVYHRLANVGFKRAPKQDLYFAPAWTPAREDVLMDLCGEIGDEDRTMMDRAEERSDRFEGYKESRESDYRAAREQVASITEHIPFGQPILVGHHSERRARKDQERIQRATERAVNMWDTAEYWQRRARSAVLHAEYKERPDVRYRRIKTIEADKRKAERIISEAQKFNELWMADGLTLQKALGIANFDHVSKCFSLEEYPRSAEASQYEGMMSLWSALSDAIITAEQAREIAVRVHNRTIAHHSRWLAHYENRIAYEKAMLGESGGLAADKFNIEVGGQVLVRGEWCTVLRITKKDGRISSVRTNARFVPARSIEEVDDYRAPSKEQAEAAKAATKLAPLVNFPGEGFVVMTKAEYGEIHKDYRTTRRAKANDEHGAYRYRIRFTGGKLMQVYLSDAKRVDPPAPDVVSAAPLPPVVREERSPGVTHQVEPDAARNEVEGMRKTLAQGVQVVVAPQLFESSPVLADRVVQEADIRAGHDVLEPNGGTGRIINAIFERVDGVNVDTVEINAQLCEHLKAKFPQVRVTHADFLEWDDGRRYDRIVMNPPFANGADIKHIKHALYLLKPGGILVAICAAGPRQQDALIPLTLGGGFWEPLPEGSFSHAGTNVRAALVVIYK</sequence>
<dbReference type="Pfam" id="PF05175">
    <property type="entry name" value="MTS"/>
    <property type="match status" value="1"/>
</dbReference>
<feature type="domain" description="Methyltransferase small" evidence="4">
    <location>
        <begin position="521"/>
        <end position="619"/>
    </location>
</feature>
<evidence type="ECO:0000313" key="6">
    <source>
        <dbReference type="EMBL" id="MDN4578904.1"/>
    </source>
</evidence>
<dbReference type="Pfam" id="PF12083">
    <property type="entry name" value="DUF3560"/>
    <property type="match status" value="1"/>
</dbReference>
<dbReference type="Proteomes" id="UP001172788">
    <property type="component" value="Unassembled WGS sequence"/>
</dbReference>
<dbReference type="InterPro" id="IPR021944">
    <property type="entry name" value="DUF3560"/>
</dbReference>
<evidence type="ECO:0000313" key="7">
    <source>
        <dbReference type="Proteomes" id="UP001172788"/>
    </source>
</evidence>
<evidence type="ECO:0000313" key="8">
    <source>
        <dbReference type="Proteomes" id="UP001172791"/>
    </source>
</evidence>
<dbReference type="SUPFAM" id="SSF53335">
    <property type="entry name" value="S-adenosyl-L-methionine-dependent methyltransferases"/>
    <property type="match status" value="1"/>
</dbReference>
<organism evidence="5 8">
    <name type="scientific">Pandoraea cepalis</name>
    <dbReference type="NCBI Taxonomy" id="2508294"/>
    <lineage>
        <taxon>Bacteria</taxon>
        <taxon>Pseudomonadati</taxon>
        <taxon>Pseudomonadota</taxon>
        <taxon>Betaproteobacteria</taxon>
        <taxon>Burkholderiales</taxon>
        <taxon>Burkholderiaceae</taxon>
        <taxon>Pandoraea</taxon>
    </lineage>
</organism>
<proteinExistence type="predicted"/>
<keyword evidence="2" id="KW-0949">S-adenosyl-L-methionine</keyword>
<protein>
    <submittedName>
        <fullName evidence="5">Methyltransferase type 11</fullName>
    </submittedName>
</protein>
<dbReference type="InterPro" id="IPR007848">
    <property type="entry name" value="Small_mtfrase_dom"/>
</dbReference>
<feature type="region of interest" description="Disordered" evidence="3">
    <location>
        <begin position="1"/>
        <end position="27"/>
    </location>
</feature>
<dbReference type="CDD" id="cd02440">
    <property type="entry name" value="AdoMet_MTases"/>
    <property type="match status" value="1"/>
</dbReference>
<keyword evidence="1 5" id="KW-0808">Transferase</keyword>
<evidence type="ECO:0000259" key="4">
    <source>
        <dbReference type="Pfam" id="PF05175"/>
    </source>
</evidence>
<evidence type="ECO:0000256" key="2">
    <source>
        <dbReference type="ARBA" id="ARBA00022691"/>
    </source>
</evidence>
<dbReference type="GO" id="GO:0003723">
    <property type="term" value="F:RNA binding"/>
    <property type="evidence" value="ECO:0007669"/>
    <property type="project" value="UniProtKB-KW"/>
</dbReference>
<dbReference type="EMBL" id="QAID01000040">
    <property type="protein sequence ID" value="MDN4578904.1"/>
    <property type="molecule type" value="Genomic_DNA"/>
</dbReference>
<evidence type="ECO:0000313" key="5">
    <source>
        <dbReference type="EMBL" id="MDN4572058.1"/>
    </source>
</evidence>
<keyword evidence="7" id="KW-1185">Reference proteome</keyword>
<dbReference type="PRINTS" id="PR00507">
    <property type="entry name" value="N12N6MTFRASE"/>
</dbReference>
<dbReference type="EMBL" id="QAIC01000024">
    <property type="protein sequence ID" value="MDN4572058.1"/>
    <property type="molecule type" value="Genomic_DNA"/>
</dbReference>
<feature type="compositionally biased region" description="Polar residues" evidence="3">
    <location>
        <begin position="12"/>
        <end position="27"/>
    </location>
</feature>
<dbReference type="GO" id="GO:0008168">
    <property type="term" value="F:methyltransferase activity"/>
    <property type="evidence" value="ECO:0007669"/>
    <property type="project" value="UniProtKB-KW"/>
</dbReference>
<keyword evidence="1 5" id="KW-0489">Methyltransferase</keyword>
<accession>A0AAW7MH51</accession>
<dbReference type="InterPro" id="IPR002052">
    <property type="entry name" value="DNA_methylase_N6_adenine_CS"/>
</dbReference>
<gene>
    <name evidence="5" type="ORF">DBA34_02070</name>
    <name evidence="6" type="ORF">DBB29_12340</name>
</gene>